<feature type="region of interest" description="Disordered" evidence="1">
    <location>
        <begin position="28"/>
        <end position="98"/>
    </location>
</feature>
<dbReference type="SUPFAM" id="SSF55383">
    <property type="entry name" value="Copper amine oxidase, domain N"/>
    <property type="match status" value="1"/>
</dbReference>
<evidence type="ECO:0000259" key="3">
    <source>
        <dbReference type="Pfam" id="PF07833"/>
    </source>
</evidence>
<organism evidence="4 5">
    <name type="scientific">Paenibacillus hexagrammi</name>
    <dbReference type="NCBI Taxonomy" id="2908839"/>
    <lineage>
        <taxon>Bacteria</taxon>
        <taxon>Bacillati</taxon>
        <taxon>Bacillota</taxon>
        <taxon>Bacilli</taxon>
        <taxon>Bacillales</taxon>
        <taxon>Paenibacillaceae</taxon>
        <taxon>Paenibacillus</taxon>
    </lineage>
</organism>
<name>A0ABY3SJ52_9BACL</name>
<dbReference type="RefSeq" id="WP_235119354.1">
    <property type="nucleotide sequence ID" value="NZ_CP090978.1"/>
</dbReference>
<dbReference type="Gene3D" id="3.30.457.10">
    <property type="entry name" value="Copper amine oxidase-like, N-terminal domain"/>
    <property type="match status" value="1"/>
</dbReference>
<dbReference type="InterPro" id="IPR012854">
    <property type="entry name" value="Cu_amine_oxidase-like_N"/>
</dbReference>
<dbReference type="InterPro" id="IPR036582">
    <property type="entry name" value="Mao_N_sf"/>
</dbReference>
<dbReference type="Proteomes" id="UP001649230">
    <property type="component" value="Chromosome"/>
</dbReference>
<proteinExistence type="predicted"/>
<protein>
    <submittedName>
        <fullName evidence="4">Copper amine oxidase N-terminal domain-containing protein</fullName>
    </submittedName>
</protein>
<feature type="compositionally biased region" description="Low complexity" evidence="1">
    <location>
        <begin position="60"/>
        <end position="74"/>
    </location>
</feature>
<keyword evidence="2" id="KW-0732">Signal</keyword>
<gene>
    <name evidence="4" type="ORF">L0M14_26115</name>
</gene>
<dbReference type="EMBL" id="CP090978">
    <property type="protein sequence ID" value="UJF33012.1"/>
    <property type="molecule type" value="Genomic_DNA"/>
</dbReference>
<evidence type="ECO:0000256" key="1">
    <source>
        <dbReference type="SAM" id="MobiDB-lite"/>
    </source>
</evidence>
<sequence length="314" mass="33441">MKKILLATTSCLLATALMTGAAYAKSDNAHGAGKTTQNQSSVEQDSSTTTSQVQVDGEVDAAVTTDTSTTAATVDSEDTDGTADTTEATDTTDTTQKHGKNGYKGLLKAIENVKDKPAGAVIADHLLQDYGTHLTDEMKAELEGIQEADAALSAAADMLDQQGSVTEAVYAQEEAIQANVKNLDLYKKLGKLNKKLGKTGVQLFVNGEEPSMEVKPFIREGNTLVPFRAISEALKADVSWDAEERSVTVTRDGVTVKLYIDSKTATVNGEEVTLEVPAAIEDGSTVVPVRFVSEALKAVVKWEDESDTVVIYEE</sequence>
<feature type="domain" description="Copper amine oxidase-like N-terminal" evidence="3">
    <location>
        <begin position="204"/>
        <end position="311"/>
    </location>
</feature>
<keyword evidence="5" id="KW-1185">Reference proteome</keyword>
<feature type="chain" id="PRO_5045582304" evidence="2">
    <location>
        <begin position="25"/>
        <end position="314"/>
    </location>
</feature>
<feature type="compositionally biased region" description="Polar residues" evidence="1">
    <location>
        <begin position="34"/>
        <end position="54"/>
    </location>
</feature>
<dbReference type="Pfam" id="PF07833">
    <property type="entry name" value="Cu_amine_oxidN1"/>
    <property type="match status" value="1"/>
</dbReference>
<feature type="compositionally biased region" description="Low complexity" evidence="1">
    <location>
        <begin position="82"/>
        <end position="94"/>
    </location>
</feature>
<evidence type="ECO:0000313" key="4">
    <source>
        <dbReference type="EMBL" id="UJF33012.1"/>
    </source>
</evidence>
<evidence type="ECO:0000313" key="5">
    <source>
        <dbReference type="Proteomes" id="UP001649230"/>
    </source>
</evidence>
<reference evidence="4 5" key="1">
    <citation type="journal article" date="2024" name="Int. J. Syst. Evol. Microbiol.">
        <title>Paenibacillus hexagrammi sp. nov., a novel bacterium isolated from the gut content of Hexagrammos agrammus.</title>
        <authorList>
            <person name="Jung H.K."/>
            <person name="Kim D.G."/>
            <person name="Zin H."/>
            <person name="Park J."/>
            <person name="Jung H."/>
            <person name="Kim Y.O."/>
            <person name="Kong H.J."/>
            <person name="Kim J.W."/>
            <person name="Kim Y.S."/>
        </authorList>
    </citation>
    <scope>NUCLEOTIDE SEQUENCE [LARGE SCALE GENOMIC DNA]</scope>
    <source>
        <strain evidence="4 5">YPD9-1</strain>
    </source>
</reference>
<feature type="signal peptide" evidence="2">
    <location>
        <begin position="1"/>
        <end position="24"/>
    </location>
</feature>
<accession>A0ABY3SJ52</accession>
<evidence type="ECO:0000256" key="2">
    <source>
        <dbReference type="SAM" id="SignalP"/>
    </source>
</evidence>